<reference evidence="1 2" key="1">
    <citation type="submission" date="2007-03" db="EMBL/GenBank/DDBJ databases">
        <authorList>
            <person name="Heidelberg J."/>
        </authorList>
    </citation>
    <scope>NUCLEOTIDE SEQUENCE [LARGE SCALE GENOMIC DNA]</scope>
    <source>
        <strain evidence="2">ATCC 39541 / Classical Ogawa 395 / O395</strain>
    </source>
</reference>
<dbReference type="InterPro" id="IPR009679">
    <property type="entry name" value="Phage_186_CII-like"/>
</dbReference>
<proteinExistence type="predicted"/>
<organism evidence="1 2">
    <name type="scientific">Vibrio cholerae serotype O1 (strain ATCC 39541 / Classical Ogawa 395 / O395)</name>
    <dbReference type="NCBI Taxonomy" id="345073"/>
    <lineage>
        <taxon>Bacteria</taxon>
        <taxon>Pseudomonadati</taxon>
        <taxon>Pseudomonadota</taxon>
        <taxon>Gammaproteobacteria</taxon>
        <taxon>Vibrionales</taxon>
        <taxon>Vibrionaceae</taxon>
        <taxon>Vibrio</taxon>
    </lineage>
</organism>
<dbReference type="PATRIC" id="fig|345073.21.peg.2953"/>
<dbReference type="AlphaFoldDB" id="A0A0H3AE83"/>
<name>A0A0H3AE83_VIBC3</name>
<dbReference type="RefSeq" id="WP_000253094.1">
    <property type="nucleotide sequence ID" value="NC_009456.1"/>
</dbReference>
<accession>A0A0H3AE83</accession>
<gene>
    <name evidence="1" type="ordered locus">VC0395_1074</name>
</gene>
<evidence type="ECO:0000313" key="1">
    <source>
        <dbReference type="EMBL" id="ABQ19082.1"/>
    </source>
</evidence>
<dbReference type="GO" id="GO:0003677">
    <property type="term" value="F:DNA binding"/>
    <property type="evidence" value="ECO:0007669"/>
    <property type="project" value="InterPro"/>
</dbReference>
<dbReference type="KEGG" id="vco:VC0395_1074"/>
<protein>
    <submittedName>
        <fullName evidence="1">Phage regulatory protein CII (CP76)</fullName>
    </submittedName>
</protein>
<dbReference type="EMBL" id="CP000626">
    <property type="protein sequence ID" value="ABQ19082.1"/>
    <property type="molecule type" value="Genomic_DNA"/>
</dbReference>
<dbReference type="OrthoDB" id="6418490at2"/>
<sequence length="179" mass="19605">MVSDIAMYELRERKQQAYNAVCSDFVVNHNIEQLAKRISLDGQSLRNMLNPAQPHKLSPVDLVLLCKASGDYTIINTLFSDCGVVAVALPEQGEEKNIIERVLLNTSLCGELSSDAMQMCTAERLPRSRKRKTLAKCQAALGNLALLIADLEKRTTGLQPLIQMGSDFMAQGAPIPGFA</sequence>
<dbReference type="Proteomes" id="UP000000249">
    <property type="component" value="Chromosome 2"/>
</dbReference>
<evidence type="ECO:0000313" key="2">
    <source>
        <dbReference type="Proteomes" id="UP000000249"/>
    </source>
</evidence>
<dbReference type="Pfam" id="PF06892">
    <property type="entry name" value="Phage_CP76"/>
    <property type="match status" value="1"/>
</dbReference>
<dbReference type="eggNOG" id="ENOG5030H36">
    <property type="taxonomic scope" value="Bacteria"/>
</dbReference>
<dbReference type="KEGG" id="vcr:VC395_A0194"/>